<evidence type="ECO:0000313" key="1">
    <source>
        <dbReference type="EMBL" id="KKS09809.1"/>
    </source>
</evidence>
<evidence type="ECO:0000313" key="2">
    <source>
        <dbReference type="Proteomes" id="UP000033869"/>
    </source>
</evidence>
<accession>A0A0G0W9X5</accession>
<dbReference type="AlphaFoldDB" id="A0A0G0W9X5"/>
<gene>
    <name evidence="1" type="ORF">UU65_C0001G0214</name>
</gene>
<name>A0A0G0W9X5_UNCC2</name>
<reference evidence="1 2" key="1">
    <citation type="journal article" date="2015" name="Nature">
        <title>rRNA introns, odd ribosomes, and small enigmatic genomes across a large radiation of phyla.</title>
        <authorList>
            <person name="Brown C.T."/>
            <person name="Hug L.A."/>
            <person name="Thomas B.C."/>
            <person name="Sharon I."/>
            <person name="Castelle C.J."/>
            <person name="Singh A."/>
            <person name="Wilkins M.J."/>
            <person name="Williams K.H."/>
            <person name="Banfield J.F."/>
        </authorList>
    </citation>
    <scope>NUCLEOTIDE SEQUENCE [LARGE SCALE GENOMIC DNA]</scope>
</reference>
<proteinExistence type="predicted"/>
<organism evidence="1 2">
    <name type="scientific">candidate division CPR2 bacterium GW2011_GWC1_41_48</name>
    <dbReference type="NCBI Taxonomy" id="1618344"/>
    <lineage>
        <taxon>Bacteria</taxon>
        <taxon>Bacteria division CPR2</taxon>
    </lineage>
</organism>
<comment type="caution">
    <text evidence="1">The sequence shown here is derived from an EMBL/GenBank/DDBJ whole genome shotgun (WGS) entry which is preliminary data.</text>
</comment>
<protein>
    <submittedName>
        <fullName evidence="1">Uncharacterized protein</fullName>
    </submittedName>
</protein>
<dbReference type="EMBL" id="LCBL01000001">
    <property type="protein sequence ID" value="KKS09809.1"/>
    <property type="molecule type" value="Genomic_DNA"/>
</dbReference>
<dbReference type="Proteomes" id="UP000033869">
    <property type="component" value="Unassembled WGS sequence"/>
</dbReference>
<sequence length="99" mass="11063">MLCIKNLLILFQKAEVKAASTRLNQKANIILLQVILIIAEVKLVLFRDHEVISCLMEVLAEAKVLLLVPVIEKIGLVSLEEVILGRPKITLGISKRRLP</sequence>